<proteinExistence type="predicted"/>
<keyword evidence="3" id="KW-0418">Kinase</keyword>
<dbReference type="InterPro" id="IPR004363">
    <property type="entry name" value="Methylgl_synth"/>
</dbReference>
<dbReference type="STRING" id="1437610.BREU_1801"/>
<evidence type="ECO:0000256" key="1">
    <source>
        <dbReference type="SAM" id="Phobius"/>
    </source>
</evidence>
<comment type="caution">
    <text evidence="3">The sequence shown here is derived from an EMBL/GenBank/DDBJ whole genome shotgun (WGS) entry which is preliminary data.</text>
</comment>
<feature type="domain" description="DAGKc" evidence="2">
    <location>
        <begin position="103"/>
        <end position="194"/>
    </location>
</feature>
<dbReference type="PROSITE" id="PS50146">
    <property type="entry name" value="DAGK"/>
    <property type="match status" value="1"/>
</dbReference>
<accession>A0A087CTY0</accession>
<keyword evidence="1" id="KW-0812">Transmembrane</keyword>
<dbReference type="EMBL" id="JGZK01000004">
    <property type="protein sequence ID" value="KFI86730.1"/>
    <property type="molecule type" value="Genomic_DNA"/>
</dbReference>
<dbReference type="GO" id="GO:0019242">
    <property type="term" value="P:methylglyoxal biosynthetic process"/>
    <property type="evidence" value="ECO:0007669"/>
    <property type="project" value="InterPro"/>
</dbReference>
<evidence type="ECO:0000313" key="3">
    <source>
        <dbReference type="EMBL" id="KFI86730.1"/>
    </source>
</evidence>
<dbReference type="Pfam" id="PF00781">
    <property type="entry name" value="DAGK_cat"/>
    <property type="match status" value="1"/>
</dbReference>
<dbReference type="PANTHER" id="PTHR30492:SF0">
    <property type="entry name" value="METHYLGLYOXAL SYNTHASE"/>
    <property type="match status" value="1"/>
</dbReference>
<dbReference type="Gene3D" id="2.60.200.40">
    <property type="match status" value="1"/>
</dbReference>
<keyword evidence="1" id="KW-0472">Membrane</keyword>
<dbReference type="SUPFAM" id="SSF111331">
    <property type="entry name" value="NAD kinase/diacylglycerol kinase-like"/>
    <property type="match status" value="1"/>
</dbReference>
<dbReference type="GO" id="GO:0016301">
    <property type="term" value="F:kinase activity"/>
    <property type="evidence" value="ECO:0007669"/>
    <property type="project" value="UniProtKB-KW"/>
</dbReference>
<dbReference type="InterPro" id="IPR001206">
    <property type="entry name" value="Diacylglycerol_kinase_cat_dom"/>
</dbReference>
<evidence type="ECO:0000313" key="4">
    <source>
        <dbReference type="Proteomes" id="UP000028984"/>
    </source>
</evidence>
<organism evidence="3 4">
    <name type="scientific">Bifidobacterium reuteri DSM 23975</name>
    <dbReference type="NCBI Taxonomy" id="1437610"/>
    <lineage>
        <taxon>Bacteria</taxon>
        <taxon>Bacillati</taxon>
        <taxon>Actinomycetota</taxon>
        <taxon>Actinomycetes</taxon>
        <taxon>Bifidobacteriales</taxon>
        <taxon>Bifidobacteriaceae</taxon>
        <taxon>Bifidobacterium</taxon>
    </lineage>
</organism>
<dbReference type="Gene3D" id="3.40.50.10330">
    <property type="entry name" value="Probable inorganic polyphosphate/atp-NAD kinase, domain 1"/>
    <property type="match status" value="1"/>
</dbReference>
<dbReference type="AlphaFoldDB" id="A0A087CTY0"/>
<keyword evidence="3" id="KW-0808">Transferase</keyword>
<reference evidence="3 4" key="1">
    <citation type="submission" date="2014-03" db="EMBL/GenBank/DDBJ databases">
        <title>Genomics of Bifidobacteria.</title>
        <authorList>
            <person name="Ventura M."/>
            <person name="Milani C."/>
            <person name="Lugli G.A."/>
        </authorList>
    </citation>
    <scope>NUCLEOTIDE SEQUENCE [LARGE SCALE GENOMIC DNA]</scope>
    <source>
        <strain evidence="3 4">DSM 23975</strain>
    </source>
</reference>
<gene>
    <name evidence="3" type="ORF">BREU_1801</name>
</gene>
<sequence>MFTHLAPLIPTVTLTIGVMSQPVVTALIVAVVILVIVAIAAVALVLRARRRRKLAESLEKRRDDEVQYAFVINPSKPQAATQRLHIQEFCRSKGLNRIRFYDTQLDKDGRACAKEALADGADVVIAVGGDGTVRTVASAVSGTGHALGIIPIGTGNLFARNMGIPVDDVDAALTVATSHGSRLVDMGRLWLLDHPEDDHGHAFLIIAGIGFDAAMIDDTDPALKANISWLAYFVGGFKNLFAPKYRANLTITSPDGSSHSIRNLDFRTIMAGNCGQIPVFSLMPAASYDDGILDFEIIDTTGGILGWANLFGDVVHQTLIGKPEQNPLSTNSTVEQIQGLTAEITLEKPAKAQVDGDMLPETRHIRFSVDRRALIVRVPASTLSSLEKTAQIAAANATADFAETTALLEPIR</sequence>
<dbReference type="InterPro" id="IPR016064">
    <property type="entry name" value="NAD/diacylglycerol_kinase_sf"/>
</dbReference>
<dbReference type="Proteomes" id="UP000028984">
    <property type="component" value="Unassembled WGS sequence"/>
</dbReference>
<keyword evidence="4" id="KW-1185">Reference proteome</keyword>
<feature type="transmembrane region" description="Helical" evidence="1">
    <location>
        <begin position="23"/>
        <end position="46"/>
    </location>
</feature>
<dbReference type="PANTHER" id="PTHR30492">
    <property type="entry name" value="METHYLGLYOXAL SYNTHASE"/>
    <property type="match status" value="1"/>
</dbReference>
<name>A0A087CTY0_9BIFI</name>
<protein>
    <submittedName>
        <fullName evidence="3">Diacylglycerol kinase catalytic subunit</fullName>
    </submittedName>
</protein>
<evidence type="ECO:0000259" key="2">
    <source>
        <dbReference type="PROSITE" id="PS50146"/>
    </source>
</evidence>
<keyword evidence="1" id="KW-1133">Transmembrane helix</keyword>
<dbReference type="eggNOG" id="COG1597">
    <property type="taxonomic scope" value="Bacteria"/>
</dbReference>
<dbReference type="GO" id="GO:0005829">
    <property type="term" value="C:cytosol"/>
    <property type="evidence" value="ECO:0007669"/>
    <property type="project" value="TreeGrafter"/>
</dbReference>
<dbReference type="SMART" id="SM00046">
    <property type="entry name" value="DAGKc"/>
    <property type="match status" value="1"/>
</dbReference>
<dbReference type="GO" id="GO:0008929">
    <property type="term" value="F:methylglyoxal synthase activity"/>
    <property type="evidence" value="ECO:0007669"/>
    <property type="project" value="InterPro"/>
</dbReference>
<dbReference type="InterPro" id="IPR017438">
    <property type="entry name" value="ATP-NAD_kinase_N"/>
</dbReference>